<dbReference type="Proteomes" id="UP000323994">
    <property type="component" value="Unassembled WGS sequence"/>
</dbReference>
<dbReference type="SUPFAM" id="SSF46689">
    <property type="entry name" value="Homeodomain-like"/>
    <property type="match status" value="1"/>
</dbReference>
<dbReference type="InterPro" id="IPR009057">
    <property type="entry name" value="Homeodomain-like_sf"/>
</dbReference>
<dbReference type="InterPro" id="IPR018060">
    <property type="entry name" value="HTH_AraC"/>
</dbReference>
<evidence type="ECO:0000256" key="1">
    <source>
        <dbReference type="ARBA" id="ARBA00023015"/>
    </source>
</evidence>
<dbReference type="GO" id="GO:0003700">
    <property type="term" value="F:DNA-binding transcription factor activity"/>
    <property type="evidence" value="ECO:0007669"/>
    <property type="project" value="InterPro"/>
</dbReference>
<reference evidence="5 6" key="1">
    <citation type="submission" date="2019-05" db="EMBL/GenBank/DDBJ databases">
        <authorList>
            <person name="Qu J.-H."/>
        </authorList>
    </citation>
    <scope>NUCLEOTIDE SEQUENCE [LARGE SCALE GENOMIC DNA]</scope>
    <source>
        <strain evidence="5 6">NS28</strain>
    </source>
</reference>
<dbReference type="Pfam" id="PF12833">
    <property type="entry name" value="HTH_18"/>
    <property type="match status" value="1"/>
</dbReference>
<accession>A0A5M8QUJ4</accession>
<organism evidence="5 6">
    <name type="scientific">Dyadobacter flavalbus</name>
    <dbReference type="NCBI Taxonomy" id="2579942"/>
    <lineage>
        <taxon>Bacteria</taxon>
        <taxon>Pseudomonadati</taxon>
        <taxon>Bacteroidota</taxon>
        <taxon>Cytophagia</taxon>
        <taxon>Cytophagales</taxon>
        <taxon>Spirosomataceae</taxon>
        <taxon>Dyadobacter</taxon>
    </lineage>
</organism>
<dbReference type="SMART" id="SM00342">
    <property type="entry name" value="HTH_ARAC"/>
    <property type="match status" value="1"/>
</dbReference>
<proteinExistence type="predicted"/>
<comment type="caution">
    <text evidence="5">The sequence shown here is derived from an EMBL/GenBank/DDBJ whole genome shotgun (WGS) entry which is preliminary data.</text>
</comment>
<dbReference type="AlphaFoldDB" id="A0A5M8QUJ4"/>
<keyword evidence="2" id="KW-0238">DNA-binding</keyword>
<keyword evidence="1" id="KW-0805">Transcription regulation</keyword>
<evidence type="ECO:0000256" key="3">
    <source>
        <dbReference type="ARBA" id="ARBA00023163"/>
    </source>
</evidence>
<evidence type="ECO:0000313" key="5">
    <source>
        <dbReference type="EMBL" id="KAA6438971.1"/>
    </source>
</evidence>
<dbReference type="GO" id="GO:0043565">
    <property type="term" value="F:sequence-specific DNA binding"/>
    <property type="evidence" value="ECO:0007669"/>
    <property type="project" value="InterPro"/>
</dbReference>
<dbReference type="PANTHER" id="PTHR43280">
    <property type="entry name" value="ARAC-FAMILY TRANSCRIPTIONAL REGULATOR"/>
    <property type="match status" value="1"/>
</dbReference>
<dbReference type="PRINTS" id="PR00032">
    <property type="entry name" value="HTHARAC"/>
</dbReference>
<dbReference type="EMBL" id="VBSN01000039">
    <property type="protein sequence ID" value="KAA6438971.1"/>
    <property type="molecule type" value="Genomic_DNA"/>
</dbReference>
<feature type="domain" description="HTH araC/xylS-type" evidence="4">
    <location>
        <begin position="200"/>
        <end position="310"/>
    </location>
</feature>
<dbReference type="SUPFAM" id="SSF51215">
    <property type="entry name" value="Regulatory protein AraC"/>
    <property type="match status" value="1"/>
</dbReference>
<dbReference type="PANTHER" id="PTHR43280:SF32">
    <property type="entry name" value="TRANSCRIPTIONAL REGULATORY PROTEIN"/>
    <property type="match status" value="1"/>
</dbReference>
<dbReference type="InterPro" id="IPR037923">
    <property type="entry name" value="HTH-like"/>
</dbReference>
<dbReference type="PROSITE" id="PS01124">
    <property type="entry name" value="HTH_ARAC_FAMILY_2"/>
    <property type="match status" value="1"/>
</dbReference>
<protein>
    <submittedName>
        <fullName evidence="5">AraC family transcriptional regulator</fullName>
    </submittedName>
</protein>
<evidence type="ECO:0000259" key="4">
    <source>
        <dbReference type="PROSITE" id="PS01124"/>
    </source>
</evidence>
<name>A0A5M8QUJ4_9BACT</name>
<dbReference type="Gene3D" id="1.10.10.60">
    <property type="entry name" value="Homeodomain-like"/>
    <property type="match status" value="1"/>
</dbReference>
<keyword evidence="6" id="KW-1185">Reference proteome</keyword>
<evidence type="ECO:0000256" key="2">
    <source>
        <dbReference type="ARBA" id="ARBA00023125"/>
    </source>
</evidence>
<gene>
    <name evidence="5" type="ORF">FEM33_14810</name>
</gene>
<evidence type="ECO:0000313" key="6">
    <source>
        <dbReference type="Proteomes" id="UP000323994"/>
    </source>
</evidence>
<keyword evidence="3" id="KW-0804">Transcription</keyword>
<dbReference type="InterPro" id="IPR020449">
    <property type="entry name" value="Tscrpt_reg_AraC-type_HTH"/>
</dbReference>
<sequence>MSCITLLNPLKSIILRMEQFEVITRGDRSMPELLRSPTQFRFSIIGENQCSLASYNRRDYYKISLVLKGRSRLLYAHRGIDIPAPALVFTNPLIPYSWESGDESPAGFFCIFSDTFLHTGGRTENLQESPLFKVGGEPIYLLSPNQADYLKSIFERMKLEADGDYVFKYDIIRNQLSIIIHEAIKMQPALAYFTPANASERIAQLFLNLLEKQFPVDSPDKMLPLKRAGDYAAQLSVHVNHLNAAVQEVTGKSTTMHINERLLAEAKSLLTHTEWSVGEIAFSLGFEYASYFNNFFKKHSGVTPLTFRKSL</sequence>